<dbReference type="InterPro" id="IPR034035">
    <property type="entry name" value="Astacin-like_dom"/>
</dbReference>
<evidence type="ECO:0000256" key="9">
    <source>
        <dbReference type="PROSITE-ProRule" id="PRU01211"/>
    </source>
</evidence>
<dbReference type="CDD" id="cd00041">
    <property type="entry name" value="CUB"/>
    <property type="match status" value="1"/>
</dbReference>
<dbReference type="PROSITE" id="PS00022">
    <property type="entry name" value="EGF_1"/>
    <property type="match status" value="1"/>
</dbReference>
<evidence type="ECO:0000313" key="15">
    <source>
        <dbReference type="Proteomes" id="UP000005408"/>
    </source>
</evidence>
<dbReference type="OrthoDB" id="291007at2759"/>
<dbReference type="PROSITE" id="PS51864">
    <property type="entry name" value="ASTACIN"/>
    <property type="match status" value="1"/>
</dbReference>
<accession>A0A8W8I894</accession>
<dbReference type="GO" id="GO:0004222">
    <property type="term" value="F:metalloendopeptidase activity"/>
    <property type="evidence" value="ECO:0007669"/>
    <property type="project" value="UniProtKB-UniRule"/>
</dbReference>
<feature type="chain" id="PRO_5036519169" description="Metalloendopeptidase" evidence="10">
    <location>
        <begin position="22"/>
        <end position="475"/>
    </location>
</feature>
<evidence type="ECO:0000256" key="4">
    <source>
        <dbReference type="ARBA" id="ARBA00022801"/>
    </source>
</evidence>
<evidence type="ECO:0000256" key="5">
    <source>
        <dbReference type="ARBA" id="ARBA00022833"/>
    </source>
</evidence>
<keyword evidence="3 9" id="KW-0479">Metal-binding</keyword>
<dbReference type="SMART" id="SM00042">
    <property type="entry name" value="CUB"/>
    <property type="match status" value="1"/>
</dbReference>
<feature type="signal peptide" evidence="10">
    <location>
        <begin position="1"/>
        <end position="21"/>
    </location>
</feature>
<keyword evidence="10" id="KW-0732">Signal</keyword>
<keyword evidence="6 9" id="KW-0482">Metalloprotease</keyword>
<evidence type="ECO:0000256" key="10">
    <source>
        <dbReference type="RuleBase" id="RU361183"/>
    </source>
</evidence>
<dbReference type="Pfam" id="PF01400">
    <property type="entry name" value="Astacin"/>
    <property type="match status" value="1"/>
</dbReference>
<dbReference type="Gene3D" id="3.40.390.10">
    <property type="entry name" value="Collagenase (Catalytic Domain)"/>
    <property type="match status" value="1"/>
</dbReference>
<evidence type="ECO:0000259" key="12">
    <source>
        <dbReference type="PROSITE" id="PS01180"/>
    </source>
</evidence>
<protein>
    <recommendedName>
        <fullName evidence="10">Metalloendopeptidase</fullName>
        <ecNumber evidence="10">3.4.24.-</ecNumber>
    </recommendedName>
</protein>
<keyword evidence="5 9" id="KW-0862">Zinc</keyword>
<feature type="binding site" evidence="9">
    <location>
        <position position="221"/>
    </location>
    <ligand>
        <name>Zn(2+)</name>
        <dbReference type="ChEBI" id="CHEBI:29105"/>
        <note>catalytic</note>
    </ligand>
</feature>
<dbReference type="InterPro" id="IPR024079">
    <property type="entry name" value="MetalloPept_cat_dom_sf"/>
</dbReference>
<comment type="cofactor">
    <cofactor evidence="9 10">
        <name>Zn(2+)</name>
        <dbReference type="ChEBI" id="CHEBI:29105"/>
    </cofactor>
    <text evidence="9 10">Binds 1 zinc ion per subunit.</text>
</comment>
<dbReference type="CDD" id="cd04280">
    <property type="entry name" value="ZnMc_astacin_like"/>
    <property type="match status" value="1"/>
</dbReference>
<dbReference type="GO" id="GO:0008270">
    <property type="term" value="F:zinc ion binding"/>
    <property type="evidence" value="ECO:0007669"/>
    <property type="project" value="UniProtKB-UniRule"/>
</dbReference>
<evidence type="ECO:0000256" key="1">
    <source>
        <dbReference type="ARBA" id="ARBA00022536"/>
    </source>
</evidence>
<evidence type="ECO:0000256" key="2">
    <source>
        <dbReference type="ARBA" id="ARBA00022670"/>
    </source>
</evidence>
<comment type="caution">
    <text evidence="8">Lacks conserved residue(s) required for the propagation of feature annotation.</text>
</comment>
<dbReference type="EC" id="3.4.24.-" evidence="10"/>
<dbReference type="InterPro" id="IPR006026">
    <property type="entry name" value="Peptidase_Metallo"/>
</dbReference>
<evidence type="ECO:0000256" key="8">
    <source>
        <dbReference type="PROSITE-ProRule" id="PRU00059"/>
    </source>
</evidence>
<proteinExistence type="predicted"/>
<feature type="binding site" evidence="9">
    <location>
        <position position="215"/>
    </location>
    <ligand>
        <name>Zn(2+)</name>
        <dbReference type="ChEBI" id="CHEBI:29105"/>
        <note>catalytic</note>
    </ligand>
</feature>
<dbReference type="Pfam" id="PF00431">
    <property type="entry name" value="CUB"/>
    <property type="match status" value="1"/>
</dbReference>
<keyword evidence="1" id="KW-0245">EGF-like domain</keyword>
<sequence>MLGKIIFASLLATCIFVCAHAVPISGNDLKSMQEDLIEVERALLRLGGQTDPEAPIPNASINNYVNHKKPRVRKIKTKHVHKPAEQEGLEFESDMSLSPEEKEDMEEMESRGRIRRKAVANDMKLWPRGIVYYQLSSTLDGQAVSNVKSAMKLWEDNTCLRFREYNSASGSSDRIIFVGSQGCQSPIGRRGGPQEITIGGSCQQSVGSIAHEIAHSIGFYHEHSRPDRDDHVTINTNNIQPGFEGDFRKIGARSIEDIEPYDVSSVMHYGPTFMSRDGQSKTIVPRVKNLLNTMGQRDALSFLDIKTANDLYKCAASCPIKLNCKNEGYVGPNCACLCPNGLTGRDCSEVVQSNTNCGGELTGTSGVLSSPNYPRDYSSYADCLWVIKGPVGSRITLIMEDFQVEDDSTCYFDWLEIFLGGPHIGGARFCGEESGSENRPPRTIEYPGNTLLIKFHADDSNEFSGFRARYTIHSS</sequence>
<dbReference type="InterPro" id="IPR001506">
    <property type="entry name" value="Peptidase_M12A"/>
</dbReference>
<keyword evidence="4 9" id="KW-0378">Hydrolase</keyword>
<dbReference type="PANTHER" id="PTHR10127">
    <property type="entry name" value="DISCOIDIN, CUB, EGF, LAMININ , AND ZINC METALLOPROTEASE DOMAIN CONTAINING"/>
    <property type="match status" value="1"/>
</dbReference>
<feature type="domain" description="CUB" evidence="12">
    <location>
        <begin position="357"/>
        <end position="473"/>
    </location>
</feature>
<name>A0A8W8I894_MAGGI</name>
<evidence type="ECO:0000256" key="3">
    <source>
        <dbReference type="ARBA" id="ARBA00022723"/>
    </source>
</evidence>
<evidence type="ECO:0000256" key="11">
    <source>
        <dbReference type="SAM" id="MobiDB-lite"/>
    </source>
</evidence>
<evidence type="ECO:0000256" key="6">
    <source>
        <dbReference type="ARBA" id="ARBA00023049"/>
    </source>
</evidence>
<dbReference type="GO" id="GO:0018996">
    <property type="term" value="P:molting cycle, collagen and cuticulin-based cuticle"/>
    <property type="evidence" value="ECO:0007669"/>
    <property type="project" value="UniProtKB-ARBA"/>
</dbReference>
<dbReference type="SUPFAM" id="SSF55486">
    <property type="entry name" value="Metalloproteases ('zincins'), catalytic domain"/>
    <property type="match status" value="1"/>
</dbReference>
<dbReference type="InterPro" id="IPR000742">
    <property type="entry name" value="EGF"/>
</dbReference>
<feature type="disulfide bond" evidence="9">
    <location>
        <begin position="159"/>
        <end position="314"/>
    </location>
</feature>
<dbReference type="PANTHER" id="PTHR10127:SF780">
    <property type="entry name" value="METALLOENDOPEPTIDASE"/>
    <property type="match status" value="1"/>
</dbReference>
<dbReference type="InterPro" id="IPR035914">
    <property type="entry name" value="Sperma_CUB_dom_sf"/>
</dbReference>
<feature type="region of interest" description="Disordered" evidence="11">
    <location>
        <begin position="88"/>
        <end position="111"/>
    </location>
</feature>
<dbReference type="OMA" id="WVISSPV"/>
<dbReference type="SUPFAM" id="SSF49854">
    <property type="entry name" value="Spermadhesin, CUB domain"/>
    <property type="match status" value="1"/>
</dbReference>
<dbReference type="InterPro" id="IPR000859">
    <property type="entry name" value="CUB_dom"/>
</dbReference>
<feature type="active site" evidence="9">
    <location>
        <position position="212"/>
    </location>
</feature>
<dbReference type="Proteomes" id="UP000005408">
    <property type="component" value="Unassembled WGS sequence"/>
</dbReference>
<organism evidence="14 15">
    <name type="scientific">Magallana gigas</name>
    <name type="common">Pacific oyster</name>
    <name type="synonym">Crassostrea gigas</name>
    <dbReference type="NCBI Taxonomy" id="29159"/>
    <lineage>
        <taxon>Eukaryota</taxon>
        <taxon>Metazoa</taxon>
        <taxon>Spiralia</taxon>
        <taxon>Lophotrochozoa</taxon>
        <taxon>Mollusca</taxon>
        <taxon>Bivalvia</taxon>
        <taxon>Autobranchia</taxon>
        <taxon>Pteriomorphia</taxon>
        <taxon>Ostreida</taxon>
        <taxon>Ostreoidea</taxon>
        <taxon>Ostreidae</taxon>
        <taxon>Magallana</taxon>
    </lineage>
</organism>
<dbReference type="GO" id="GO:0006508">
    <property type="term" value="P:proteolysis"/>
    <property type="evidence" value="ECO:0007669"/>
    <property type="project" value="UniProtKB-KW"/>
</dbReference>
<dbReference type="FunFam" id="3.40.390.10:FF:000028">
    <property type="entry name" value="Zinc metalloproteinase"/>
    <property type="match status" value="1"/>
</dbReference>
<dbReference type="AlphaFoldDB" id="A0A8W8I894"/>
<keyword evidence="7 9" id="KW-1015">Disulfide bond</keyword>
<dbReference type="PROSITE" id="PS01180">
    <property type="entry name" value="CUB"/>
    <property type="match status" value="1"/>
</dbReference>
<evidence type="ECO:0000259" key="13">
    <source>
        <dbReference type="PROSITE" id="PS51864"/>
    </source>
</evidence>
<dbReference type="SMART" id="SM00235">
    <property type="entry name" value="ZnMc"/>
    <property type="match status" value="1"/>
</dbReference>
<dbReference type="PRINTS" id="PR00480">
    <property type="entry name" value="ASTACIN"/>
</dbReference>
<evidence type="ECO:0000256" key="7">
    <source>
        <dbReference type="ARBA" id="ARBA00023157"/>
    </source>
</evidence>
<keyword evidence="15" id="KW-1185">Reference proteome</keyword>
<reference evidence="14" key="1">
    <citation type="submission" date="2022-08" db="UniProtKB">
        <authorList>
            <consortium name="EnsemblMetazoa"/>
        </authorList>
    </citation>
    <scope>IDENTIFICATION</scope>
    <source>
        <strain evidence="14">05x7-T-G4-1.051#20</strain>
    </source>
</reference>
<feature type="binding site" evidence="9">
    <location>
        <position position="211"/>
    </location>
    <ligand>
        <name>Zn(2+)</name>
        <dbReference type="ChEBI" id="CHEBI:29105"/>
        <note>catalytic</note>
    </ligand>
</feature>
<dbReference type="FunFam" id="2.60.120.290:FF:000013">
    <property type="entry name" value="Membrane frizzled-related protein"/>
    <property type="match status" value="1"/>
</dbReference>
<dbReference type="Gene3D" id="2.60.120.290">
    <property type="entry name" value="Spermadhesin, CUB domain"/>
    <property type="match status" value="1"/>
</dbReference>
<feature type="domain" description="Peptidase M12A" evidence="13">
    <location>
        <begin position="117"/>
        <end position="315"/>
    </location>
</feature>
<keyword evidence="2 9" id="KW-0645">Protease</keyword>
<evidence type="ECO:0000313" key="14">
    <source>
        <dbReference type="EnsemblMetazoa" id="G12876.1:cds"/>
    </source>
</evidence>
<dbReference type="EnsemblMetazoa" id="G12876.1">
    <property type="protein sequence ID" value="G12876.1:cds"/>
    <property type="gene ID" value="G12876"/>
</dbReference>